<comment type="catalytic activity">
    <reaction evidence="1 10">
        <text>4-hydroxy-4-methyl-2-oxoglutarate = 2 pyruvate</text>
        <dbReference type="Rhea" id="RHEA:22748"/>
        <dbReference type="ChEBI" id="CHEBI:15361"/>
        <dbReference type="ChEBI" id="CHEBI:58276"/>
        <dbReference type="EC" id="4.1.3.17"/>
    </reaction>
</comment>
<dbReference type="STRING" id="501010.NOSIN_19830"/>
<dbReference type="PANTHER" id="PTHR33254">
    <property type="entry name" value="4-HYDROXY-4-METHYL-2-OXOGLUTARATE ALDOLASE 3-RELATED"/>
    <property type="match status" value="1"/>
</dbReference>
<dbReference type="Proteomes" id="UP000189004">
    <property type="component" value="Unassembled WGS sequence"/>
</dbReference>
<dbReference type="AlphaFoldDB" id="A0A1V3C5Z6"/>
<protein>
    <recommendedName>
        <fullName evidence="10">4-hydroxy-4-methyl-2-oxoglutarate aldolase</fullName>
        <shortName evidence="10">HMG aldolase</shortName>
        <ecNumber evidence="10">4.1.1.112</ecNumber>
        <ecNumber evidence="10">4.1.3.17</ecNumber>
    </recommendedName>
    <alternativeName>
        <fullName evidence="10">Oxaloacetate decarboxylase</fullName>
    </alternativeName>
</protein>
<dbReference type="GO" id="GO:0047443">
    <property type="term" value="F:4-hydroxy-4-methyl-2-oxoglutarate aldolase activity"/>
    <property type="evidence" value="ECO:0007669"/>
    <property type="project" value="UniProtKB-EC"/>
</dbReference>
<evidence type="ECO:0000256" key="3">
    <source>
        <dbReference type="ARBA" id="ARBA00008621"/>
    </source>
</evidence>
<evidence type="ECO:0000256" key="9">
    <source>
        <dbReference type="PIRSR" id="PIRSR605493-1"/>
    </source>
</evidence>
<dbReference type="GO" id="GO:0046872">
    <property type="term" value="F:metal ion binding"/>
    <property type="evidence" value="ECO:0007669"/>
    <property type="project" value="UniProtKB-KW"/>
</dbReference>
<feature type="binding site" evidence="9">
    <location>
        <position position="100"/>
    </location>
    <ligand>
        <name>Mg(2+)</name>
        <dbReference type="ChEBI" id="CHEBI:18420"/>
    </ligand>
</feature>
<dbReference type="GO" id="GO:0008948">
    <property type="term" value="F:oxaloacetate decarboxylase activity"/>
    <property type="evidence" value="ECO:0007669"/>
    <property type="project" value="UniProtKB-EC"/>
</dbReference>
<feature type="binding site" evidence="9">
    <location>
        <begin position="77"/>
        <end position="80"/>
    </location>
    <ligand>
        <name>substrate</name>
    </ligand>
</feature>
<evidence type="ECO:0000256" key="4">
    <source>
        <dbReference type="ARBA" id="ARBA00011233"/>
    </source>
</evidence>
<evidence type="ECO:0000256" key="7">
    <source>
        <dbReference type="ARBA" id="ARBA00025046"/>
    </source>
</evidence>
<dbReference type="RefSeq" id="WP_077692234.1">
    <property type="nucleotide sequence ID" value="NZ_MCOK01000001.1"/>
</dbReference>
<comment type="caution">
    <text evidence="11">The sequence shown here is derived from an EMBL/GenBank/DDBJ whole genome shotgun (WGS) entry which is preliminary data.</text>
</comment>
<comment type="cofactor">
    <cofactor evidence="9">
        <name>Mg(2+)</name>
        <dbReference type="ChEBI" id="CHEBI:18420"/>
    </cofactor>
</comment>
<dbReference type="GO" id="GO:0008428">
    <property type="term" value="F:ribonuclease inhibitor activity"/>
    <property type="evidence" value="ECO:0007669"/>
    <property type="project" value="InterPro"/>
</dbReference>
<evidence type="ECO:0000256" key="10">
    <source>
        <dbReference type="RuleBase" id="RU004338"/>
    </source>
</evidence>
<evidence type="ECO:0000256" key="8">
    <source>
        <dbReference type="ARBA" id="ARBA00047973"/>
    </source>
</evidence>
<evidence type="ECO:0000313" key="12">
    <source>
        <dbReference type="Proteomes" id="UP000189004"/>
    </source>
</evidence>
<comment type="subunit">
    <text evidence="4 10">Homotrimer.</text>
</comment>
<dbReference type="EC" id="4.1.1.112" evidence="10"/>
<dbReference type="NCBIfam" id="TIGR01935">
    <property type="entry name" value="NOT-MenG"/>
    <property type="match status" value="1"/>
</dbReference>
<comment type="function">
    <text evidence="7 10">Catalyzes the aldol cleavage of 4-hydroxy-4-methyl-2-oxoglutarate (HMG) into 2 molecules of pyruvate. Also contains a secondary oxaloacetate (OAA) decarboxylase activity due to the common pyruvate enolate transition state formed following C-C bond cleavage in the retro-aldol and decarboxylation reactions.</text>
</comment>
<proteinExistence type="inferred from homology"/>
<dbReference type="NCBIfam" id="NF006875">
    <property type="entry name" value="PRK09372.1"/>
    <property type="match status" value="1"/>
</dbReference>
<dbReference type="CDD" id="cd16841">
    <property type="entry name" value="RraA_family"/>
    <property type="match status" value="1"/>
</dbReference>
<sequence>MTSNFSTADLIDDHGDTLRSCSTQFRRFGGREVFSGRIRTVKCHEDNGLVKQVLNTPGDGAVLVVDGGGSLRSALMGDMIAEAAVANGWAGAVIFGAVRDTRALGGLDLGVKALGSNPRKSLKDGAGRLDVPVSFGDVTFVPGEWLYGDEDGVVVNAEEIVL</sequence>
<dbReference type="EC" id="4.1.3.17" evidence="10"/>
<gene>
    <name evidence="11" type="ORF">NOSIN_19830</name>
</gene>
<keyword evidence="5 9" id="KW-0479">Metal-binding</keyword>
<dbReference type="InterPro" id="IPR036704">
    <property type="entry name" value="RraA/RraA-like_sf"/>
</dbReference>
<comment type="similarity">
    <text evidence="3 10">Belongs to the class II aldolase/RraA-like family.</text>
</comment>
<reference evidence="12" key="1">
    <citation type="submission" date="2016-08" db="EMBL/GenBank/DDBJ databases">
        <authorList>
            <person name="Tokovenko B."/>
            <person name="Kalinowski J."/>
        </authorList>
    </citation>
    <scope>NUCLEOTIDE SEQUENCE [LARGE SCALE GENOMIC DNA]</scope>
    <source>
        <strain evidence="12">UTMC102</strain>
    </source>
</reference>
<dbReference type="Gene3D" id="3.50.30.40">
    <property type="entry name" value="Ribonuclease E inhibitor RraA/RraA-like"/>
    <property type="match status" value="1"/>
</dbReference>
<dbReference type="InterPro" id="IPR010203">
    <property type="entry name" value="RraA"/>
</dbReference>
<evidence type="ECO:0000313" key="11">
    <source>
        <dbReference type="EMBL" id="OOC55800.1"/>
    </source>
</evidence>
<keyword evidence="9" id="KW-0460">Magnesium</keyword>
<dbReference type="SUPFAM" id="SSF89562">
    <property type="entry name" value="RraA-like"/>
    <property type="match status" value="1"/>
</dbReference>
<evidence type="ECO:0000256" key="2">
    <source>
        <dbReference type="ARBA" id="ARBA00001968"/>
    </source>
</evidence>
<evidence type="ECO:0000256" key="1">
    <source>
        <dbReference type="ARBA" id="ARBA00001342"/>
    </source>
</evidence>
<organism evidence="11 12">
    <name type="scientific">Nocardiopsis sinuspersici</name>
    <dbReference type="NCBI Taxonomy" id="501010"/>
    <lineage>
        <taxon>Bacteria</taxon>
        <taxon>Bacillati</taxon>
        <taxon>Actinomycetota</taxon>
        <taxon>Actinomycetes</taxon>
        <taxon>Streptosporangiales</taxon>
        <taxon>Nocardiopsidaceae</taxon>
        <taxon>Nocardiopsis</taxon>
    </lineage>
</organism>
<keyword evidence="6 10" id="KW-0456">Lyase</keyword>
<comment type="cofactor">
    <cofactor evidence="2 10">
        <name>a divalent metal cation</name>
        <dbReference type="ChEBI" id="CHEBI:60240"/>
    </cofactor>
</comment>
<comment type="catalytic activity">
    <reaction evidence="8 10">
        <text>oxaloacetate + H(+) = pyruvate + CO2</text>
        <dbReference type="Rhea" id="RHEA:15641"/>
        <dbReference type="ChEBI" id="CHEBI:15361"/>
        <dbReference type="ChEBI" id="CHEBI:15378"/>
        <dbReference type="ChEBI" id="CHEBI:16452"/>
        <dbReference type="ChEBI" id="CHEBI:16526"/>
        <dbReference type="EC" id="4.1.1.112"/>
    </reaction>
</comment>
<dbReference type="EMBL" id="MCOK01000001">
    <property type="protein sequence ID" value="OOC55800.1"/>
    <property type="molecule type" value="Genomic_DNA"/>
</dbReference>
<evidence type="ECO:0000256" key="5">
    <source>
        <dbReference type="ARBA" id="ARBA00022723"/>
    </source>
</evidence>
<dbReference type="InterPro" id="IPR005493">
    <property type="entry name" value="RraA/RraA-like"/>
</dbReference>
<keyword evidence="12" id="KW-1185">Reference proteome</keyword>
<accession>A0A1V3C5Z6</accession>
<dbReference type="Pfam" id="PF03737">
    <property type="entry name" value="RraA-like"/>
    <property type="match status" value="1"/>
</dbReference>
<feature type="binding site" evidence="9">
    <location>
        <position position="99"/>
    </location>
    <ligand>
        <name>substrate</name>
    </ligand>
</feature>
<evidence type="ECO:0000256" key="6">
    <source>
        <dbReference type="ARBA" id="ARBA00023239"/>
    </source>
</evidence>
<dbReference type="PANTHER" id="PTHR33254:SF4">
    <property type="entry name" value="4-HYDROXY-4-METHYL-2-OXOGLUTARATE ALDOLASE 3-RELATED"/>
    <property type="match status" value="1"/>
</dbReference>
<dbReference type="GO" id="GO:0051252">
    <property type="term" value="P:regulation of RNA metabolic process"/>
    <property type="evidence" value="ECO:0007669"/>
    <property type="project" value="InterPro"/>
</dbReference>
<dbReference type="OrthoDB" id="943692at2"/>
<name>A0A1V3C5Z6_9ACTN</name>